<gene>
    <name evidence="1" type="ORF">NCTC13163_03095</name>
</gene>
<dbReference type="InterPro" id="IPR023430">
    <property type="entry name" value="Pept_HybD-like_dom_sf"/>
</dbReference>
<dbReference type="STRING" id="1397694.GCA_000702585_00517"/>
<protein>
    <submittedName>
        <fullName evidence="1">Putative sporulation protein YyaC</fullName>
    </submittedName>
</protein>
<evidence type="ECO:0000313" key="2">
    <source>
        <dbReference type="Proteomes" id="UP000254060"/>
    </source>
</evidence>
<dbReference type="Proteomes" id="UP000254060">
    <property type="component" value="Unassembled WGS sequence"/>
</dbReference>
<dbReference type="AlphaFoldDB" id="A0A377FXZ3"/>
<accession>A0A377FXZ3</accession>
<dbReference type="SUPFAM" id="SSF53163">
    <property type="entry name" value="HybD-like"/>
    <property type="match status" value="1"/>
</dbReference>
<dbReference type="InterPro" id="IPR009665">
    <property type="entry name" value="YyaC"/>
</dbReference>
<evidence type="ECO:0000313" key="1">
    <source>
        <dbReference type="EMBL" id="STO09657.1"/>
    </source>
</evidence>
<dbReference type="Pfam" id="PF06866">
    <property type="entry name" value="DUF1256"/>
    <property type="match status" value="1"/>
</dbReference>
<dbReference type="OrthoDB" id="9815953at2"/>
<dbReference type="NCBIfam" id="TIGR02841">
    <property type="entry name" value="spore_YyaC"/>
    <property type="match status" value="1"/>
</dbReference>
<reference evidence="1 2" key="1">
    <citation type="submission" date="2018-06" db="EMBL/GenBank/DDBJ databases">
        <authorList>
            <consortium name="Pathogen Informatics"/>
            <person name="Doyle S."/>
        </authorList>
    </citation>
    <scope>NUCLEOTIDE SEQUENCE [LARGE SCALE GENOMIC DNA]</scope>
    <source>
        <strain evidence="1 2">NCTC13163</strain>
    </source>
</reference>
<dbReference type="RefSeq" id="WP_029334000.1">
    <property type="nucleotide sequence ID" value="NZ_UGGP01000001.1"/>
</dbReference>
<dbReference type="EMBL" id="UGGP01000001">
    <property type="protein sequence ID" value="STO09657.1"/>
    <property type="molecule type" value="Genomic_DNA"/>
</dbReference>
<sequence length="208" mass="23388">MPFRLKPHKPYSFFIEHTERNGSSLFADQLHDQLASEAHRPIVLVCIGSDRSTGDSLGPLVGTFLEERAVRNLYVYGTLTKPVHALNLVETLHEVQTRFHRPLIIAIDACLGRLSSVGYVFFSEGPLAPGAGVQKELPSVGEYNIKAVVNVSGFMEMMILQNTRLHLVYELARFITEGFAEFDARVNRLHHEEAAITRLRQSRDESKS</sequence>
<proteinExistence type="predicted"/>
<organism evidence="1 2">
    <name type="scientific">Exiguobacterium aurantiacum</name>
    <dbReference type="NCBI Taxonomy" id="33987"/>
    <lineage>
        <taxon>Bacteria</taxon>
        <taxon>Bacillati</taxon>
        <taxon>Bacillota</taxon>
        <taxon>Bacilli</taxon>
        <taxon>Bacillales</taxon>
        <taxon>Bacillales Family XII. Incertae Sedis</taxon>
        <taxon>Exiguobacterium</taxon>
    </lineage>
</organism>
<name>A0A377FXZ3_9BACL</name>